<evidence type="ECO:0000256" key="1">
    <source>
        <dbReference type="ARBA" id="ARBA00006987"/>
    </source>
</evidence>
<dbReference type="SUPFAM" id="SSF53850">
    <property type="entry name" value="Periplasmic binding protein-like II"/>
    <property type="match status" value="1"/>
</dbReference>
<dbReference type="Proteomes" id="UP000035170">
    <property type="component" value="Unassembled WGS sequence"/>
</dbReference>
<evidence type="ECO:0000313" key="2">
    <source>
        <dbReference type="EMBL" id="KLN58277.1"/>
    </source>
</evidence>
<name>A0A0H2MC84_VARPD</name>
<comment type="similarity">
    <text evidence="1">Belongs to the UPF0065 (bug) family.</text>
</comment>
<keyword evidence="2" id="KW-0675">Receptor</keyword>
<dbReference type="PANTHER" id="PTHR42928:SF5">
    <property type="entry name" value="BLR1237 PROTEIN"/>
    <property type="match status" value="1"/>
</dbReference>
<dbReference type="InterPro" id="IPR005064">
    <property type="entry name" value="BUG"/>
</dbReference>
<dbReference type="PANTHER" id="PTHR42928">
    <property type="entry name" value="TRICARBOXYLATE-BINDING PROTEIN"/>
    <property type="match status" value="1"/>
</dbReference>
<protein>
    <submittedName>
        <fullName evidence="2">Tripartite tricarboxylate transporter family receptor</fullName>
    </submittedName>
</protein>
<organism evidence="2 3">
    <name type="scientific">Variovorax paradoxus</name>
    <dbReference type="NCBI Taxonomy" id="34073"/>
    <lineage>
        <taxon>Bacteria</taxon>
        <taxon>Pseudomonadati</taxon>
        <taxon>Pseudomonadota</taxon>
        <taxon>Betaproteobacteria</taxon>
        <taxon>Burkholderiales</taxon>
        <taxon>Comamonadaceae</taxon>
        <taxon>Variovorax</taxon>
    </lineage>
</organism>
<dbReference type="Pfam" id="PF03401">
    <property type="entry name" value="TctC"/>
    <property type="match status" value="1"/>
</dbReference>
<dbReference type="PATRIC" id="fig|34073.19.peg.390"/>
<proteinExistence type="inferred from homology"/>
<reference evidence="2 3" key="1">
    <citation type="submission" date="2015-03" db="EMBL/GenBank/DDBJ databases">
        <title>Genome sequence of Variovorax paradoxus TBEA6.</title>
        <authorList>
            <person name="Poehlein A."/>
            <person name="Schuldes J."/>
            <person name="Wuebbeler J.H."/>
            <person name="Hiessl S."/>
            <person name="Steinbuechel A."/>
            <person name="Daniel R."/>
        </authorList>
    </citation>
    <scope>NUCLEOTIDE SEQUENCE [LARGE SCALE GENOMIC DNA]</scope>
    <source>
        <strain evidence="2 3">TBEA6</strain>
    </source>
</reference>
<dbReference type="PIRSF" id="PIRSF017082">
    <property type="entry name" value="YflP"/>
    <property type="match status" value="1"/>
</dbReference>
<evidence type="ECO:0000313" key="3">
    <source>
        <dbReference type="Proteomes" id="UP000035170"/>
    </source>
</evidence>
<dbReference type="Gene3D" id="3.40.190.150">
    <property type="entry name" value="Bordetella uptake gene, domain 1"/>
    <property type="match status" value="1"/>
</dbReference>
<sequence length="330" mass="34764">MKRREWMQGTAALAATGSLGSLMPMLARAQGGDYPRPDATLRYVVPFPPGGLTDVMARQIGQQLGERWKVNVLVDNRPGGNGQIGADLVAKAPPDGNTLLAVTLTHAANVTLFPKSPFSFQKDLRPVALLAGSPMLIVVPVASPIQDLKGLVAAAKERKLNAGSSGNGTPPHLTLALFNDLNKSAIQHVPYKGGAPCITDLIGGQLDVVFSNIPESIAHVKGGKLRALAIASKARYPLLPDVPTTAEAGMPALQVENWTGMMAPAGMPDAAVQKLGAEVVKILAQPGLDERMRQQGFVIDARGPDRFAPFLADEIARWAHVIKAAAIQPG</sequence>
<dbReference type="InterPro" id="IPR006311">
    <property type="entry name" value="TAT_signal"/>
</dbReference>
<dbReference type="PROSITE" id="PS51318">
    <property type="entry name" value="TAT"/>
    <property type="match status" value="1"/>
</dbReference>
<dbReference type="InterPro" id="IPR042100">
    <property type="entry name" value="Bug_dom1"/>
</dbReference>
<dbReference type="Gene3D" id="3.40.190.10">
    <property type="entry name" value="Periplasmic binding protein-like II"/>
    <property type="match status" value="1"/>
</dbReference>
<comment type="caution">
    <text evidence="2">The sequence shown here is derived from an EMBL/GenBank/DDBJ whole genome shotgun (WGS) entry which is preliminary data.</text>
</comment>
<dbReference type="EMBL" id="JZWI01000003">
    <property type="protein sequence ID" value="KLN58277.1"/>
    <property type="molecule type" value="Genomic_DNA"/>
</dbReference>
<accession>A0A0H2MC84</accession>
<dbReference type="AlphaFoldDB" id="A0A0H2MC84"/>
<gene>
    <name evidence="2" type="ORF">VPARA_03880</name>
</gene>
<dbReference type="RefSeq" id="WP_047783057.1">
    <property type="nucleotide sequence ID" value="NZ_JZWI01000003.1"/>
</dbReference>
<keyword evidence="3" id="KW-1185">Reference proteome</keyword>
<dbReference type="CDD" id="cd13578">
    <property type="entry name" value="PBP2_Bug27"/>
    <property type="match status" value="1"/>
</dbReference>